<dbReference type="PRINTS" id="PR00079">
    <property type="entry name" value="G6PDHDRGNASE"/>
</dbReference>
<dbReference type="GO" id="GO:0050661">
    <property type="term" value="F:NADP binding"/>
    <property type="evidence" value="ECO:0007669"/>
    <property type="project" value="InterPro"/>
</dbReference>
<dbReference type="AlphaFoldDB" id="A0A077WNK5"/>
<comment type="catalytic activity">
    <reaction evidence="9">
        <text>D-glucose 6-phosphate + NADP(+) = 6-phospho-D-glucono-1,5-lactone + NADPH + H(+)</text>
        <dbReference type="Rhea" id="RHEA:15841"/>
        <dbReference type="ChEBI" id="CHEBI:15378"/>
        <dbReference type="ChEBI" id="CHEBI:57783"/>
        <dbReference type="ChEBI" id="CHEBI:57955"/>
        <dbReference type="ChEBI" id="CHEBI:58349"/>
        <dbReference type="ChEBI" id="CHEBI:61548"/>
        <dbReference type="EC" id="1.1.1.49"/>
    </reaction>
</comment>
<dbReference type="SUPFAM" id="SSF51735">
    <property type="entry name" value="NAD(P)-binding Rossmann-fold domains"/>
    <property type="match status" value="1"/>
</dbReference>
<dbReference type="EC" id="1.1.1.49" evidence="3 9"/>
<dbReference type="Pfam" id="PF02781">
    <property type="entry name" value="G6PD_C"/>
    <property type="match status" value="1"/>
</dbReference>
<dbReference type="InterPro" id="IPR022674">
    <property type="entry name" value="G6P_DH_NAD-bd"/>
</dbReference>
<dbReference type="Pfam" id="PF00479">
    <property type="entry name" value="G6PD_N"/>
    <property type="match status" value="1"/>
</dbReference>
<feature type="domain" description="Glucose-6-phosphate dehydrogenase C-terminal" evidence="11">
    <location>
        <begin position="202"/>
        <end position="487"/>
    </location>
</feature>
<evidence type="ECO:0000256" key="1">
    <source>
        <dbReference type="ARBA" id="ARBA00004937"/>
    </source>
</evidence>
<dbReference type="EMBL" id="LK023328">
    <property type="protein sequence ID" value="CDS08935.1"/>
    <property type="molecule type" value="Genomic_DNA"/>
</dbReference>
<dbReference type="InterPro" id="IPR019796">
    <property type="entry name" value="G6P_DH_AS"/>
</dbReference>
<dbReference type="InterPro" id="IPR036291">
    <property type="entry name" value="NAD(P)-bd_dom_sf"/>
</dbReference>
<protein>
    <recommendedName>
        <fullName evidence="4 9">Glucose-6-phosphate 1-dehydrogenase</fullName>
        <ecNumber evidence="3 9">1.1.1.49</ecNumber>
    </recommendedName>
</protein>
<dbReference type="InterPro" id="IPR022675">
    <property type="entry name" value="G6P_DH_C"/>
</dbReference>
<dbReference type="Gene3D" id="3.40.50.720">
    <property type="entry name" value="NAD(P)-binding Rossmann-like Domain"/>
    <property type="match status" value="1"/>
</dbReference>
<evidence type="ECO:0000256" key="2">
    <source>
        <dbReference type="ARBA" id="ARBA00009975"/>
    </source>
</evidence>
<accession>A0A077WNK5</accession>
<evidence type="ECO:0000259" key="10">
    <source>
        <dbReference type="Pfam" id="PF00479"/>
    </source>
</evidence>
<evidence type="ECO:0000256" key="6">
    <source>
        <dbReference type="ARBA" id="ARBA00022857"/>
    </source>
</evidence>
<evidence type="ECO:0000256" key="5">
    <source>
        <dbReference type="ARBA" id="ARBA00022526"/>
    </source>
</evidence>
<evidence type="ECO:0000256" key="4">
    <source>
        <dbReference type="ARBA" id="ARBA00020444"/>
    </source>
</evidence>
<evidence type="ECO:0000313" key="12">
    <source>
        <dbReference type="EMBL" id="CDS08935.1"/>
    </source>
</evidence>
<evidence type="ECO:0000256" key="3">
    <source>
        <dbReference type="ARBA" id="ARBA00013019"/>
    </source>
</evidence>
<dbReference type="GO" id="GO:0004345">
    <property type="term" value="F:glucose-6-phosphate dehydrogenase activity"/>
    <property type="evidence" value="ECO:0007669"/>
    <property type="project" value="UniProtKB-EC"/>
</dbReference>
<keyword evidence="7 9" id="KW-0560">Oxidoreductase</keyword>
<sequence>MPTPAQEIQAQVSKELSGFVTIIVLGASGDLAKKKTYPALFKLFRNGFLPENTHIVGYARTKMTHEDYLGRVTQYIKADDKELEKFKAITTYHSGLYDDDASWKSLDDYLVKNEKERGVSQGHRNRVFYMALPPSVFIPVAKGVKKSVYSADGVNRLIVEKPFGMDTESSNELGRELGALFKEEEIYRIDHYLGKEMVKNVMTMRFANIFFSQVWDRKYIDNVQITFKEPFGTEGRGGYFDDFGIIRDVMQNHLLQVLSLIAMERPISTESEAIRDEKVKVLKCIPPVTIDDALLAQYVAANGKPGYLEDDTLKNKQSRTPTFAALTLWVQNERWEGVPFVLKAGKALDDAKVDIRIQFRNVAGNLYKGAPRNELVMRIQPKEAVYIKFNNKQPGLSYQTIQSDLDLSYHERFTDMAIPDAYESLILDVLRDDHSNFVRDDELEAAWKIFTPLLHRIDSESSIPVHTYPYGSRGPAELDGFVKKYGYDRSNANYTWPVQSVAPGNKL</sequence>
<dbReference type="UniPathway" id="UPA00115">
    <property type="reaction ID" value="UER00408"/>
</dbReference>
<dbReference type="NCBIfam" id="TIGR00871">
    <property type="entry name" value="zwf"/>
    <property type="match status" value="1"/>
</dbReference>
<dbReference type="PROSITE" id="PS00069">
    <property type="entry name" value="G6P_DEHYDROGENASE"/>
    <property type="match status" value="1"/>
</dbReference>
<feature type="domain" description="Glucose-6-phosphate dehydrogenase NAD-binding" evidence="10">
    <location>
        <begin position="23"/>
        <end position="200"/>
    </location>
</feature>
<keyword evidence="6 9" id="KW-0521">NADP</keyword>
<keyword evidence="8 9" id="KW-0119">Carbohydrate metabolism</keyword>
<evidence type="ECO:0000256" key="9">
    <source>
        <dbReference type="RuleBase" id="RU362120"/>
    </source>
</evidence>
<dbReference type="GO" id="GO:0005829">
    <property type="term" value="C:cytosol"/>
    <property type="evidence" value="ECO:0007669"/>
    <property type="project" value="TreeGrafter"/>
</dbReference>
<dbReference type="InterPro" id="IPR001282">
    <property type="entry name" value="G6P_DH"/>
</dbReference>
<dbReference type="Gene3D" id="3.30.360.10">
    <property type="entry name" value="Dihydrodipicolinate Reductase, domain 2"/>
    <property type="match status" value="1"/>
</dbReference>
<comment type="function">
    <text evidence="9">Catalyzes the rate-limiting step of the oxidative pentose-phosphate pathway, which represents a route for the dissimilation of carbohydrates besides glycolysis.</text>
</comment>
<dbReference type="GO" id="GO:0006006">
    <property type="term" value="P:glucose metabolic process"/>
    <property type="evidence" value="ECO:0007669"/>
    <property type="project" value="UniProtKB-KW"/>
</dbReference>
<evidence type="ECO:0000256" key="8">
    <source>
        <dbReference type="ARBA" id="ARBA00023277"/>
    </source>
</evidence>
<dbReference type="SUPFAM" id="SSF55347">
    <property type="entry name" value="Glyceraldehyde-3-phosphate dehydrogenase-like, C-terminal domain"/>
    <property type="match status" value="1"/>
</dbReference>
<comment type="similarity">
    <text evidence="2 9">Belongs to the glucose-6-phosphate dehydrogenase family.</text>
</comment>
<evidence type="ECO:0000259" key="11">
    <source>
        <dbReference type="Pfam" id="PF02781"/>
    </source>
</evidence>
<keyword evidence="5 9" id="KW-0313">Glucose metabolism</keyword>
<name>A0A077WNK5_9FUNG</name>
<dbReference type="PIRSF" id="PIRSF000110">
    <property type="entry name" value="G6PD"/>
    <property type="match status" value="1"/>
</dbReference>
<dbReference type="HAMAP" id="MF_00966">
    <property type="entry name" value="G6PD"/>
    <property type="match status" value="1"/>
</dbReference>
<reference evidence="12" key="1">
    <citation type="journal article" date="2014" name="Genome Announc.">
        <title>De novo whole-genome sequence and genome annotation of Lichtheimia ramosa.</title>
        <authorList>
            <person name="Linde J."/>
            <person name="Schwartze V."/>
            <person name="Binder U."/>
            <person name="Lass-Florl C."/>
            <person name="Voigt K."/>
            <person name="Horn F."/>
        </authorList>
    </citation>
    <scope>NUCLEOTIDE SEQUENCE</scope>
    <source>
        <strain evidence="12">JMRC FSU:6197</strain>
    </source>
</reference>
<dbReference type="OrthoDB" id="60984at2759"/>
<organism evidence="12">
    <name type="scientific">Lichtheimia ramosa</name>
    <dbReference type="NCBI Taxonomy" id="688394"/>
    <lineage>
        <taxon>Eukaryota</taxon>
        <taxon>Fungi</taxon>
        <taxon>Fungi incertae sedis</taxon>
        <taxon>Mucoromycota</taxon>
        <taxon>Mucoromycotina</taxon>
        <taxon>Mucoromycetes</taxon>
        <taxon>Mucorales</taxon>
        <taxon>Lichtheimiaceae</taxon>
        <taxon>Lichtheimia</taxon>
    </lineage>
</organism>
<dbReference type="GO" id="GO:0009051">
    <property type="term" value="P:pentose-phosphate shunt, oxidative branch"/>
    <property type="evidence" value="ECO:0007669"/>
    <property type="project" value="TreeGrafter"/>
</dbReference>
<evidence type="ECO:0000256" key="7">
    <source>
        <dbReference type="ARBA" id="ARBA00023002"/>
    </source>
</evidence>
<gene>
    <name evidence="12" type="ORF">LRAMOSA10295</name>
</gene>
<comment type="pathway">
    <text evidence="1 9">Carbohydrate degradation; pentose phosphate pathway; D-ribulose 5-phosphate from D-glucose 6-phosphate (oxidative stage): step 1/3.</text>
</comment>
<dbReference type="PANTHER" id="PTHR23429">
    <property type="entry name" value="GLUCOSE-6-PHOSPHATE 1-DEHYDROGENASE G6PD"/>
    <property type="match status" value="1"/>
</dbReference>
<dbReference type="PANTHER" id="PTHR23429:SF0">
    <property type="entry name" value="GLUCOSE-6-PHOSPHATE 1-DEHYDROGENASE"/>
    <property type="match status" value="1"/>
</dbReference>
<proteinExistence type="inferred from homology"/>